<organism evidence="1 2">
    <name type="scientific">Coleophoma cylindrospora</name>
    <dbReference type="NCBI Taxonomy" id="1849047"/>
    <lineage>
        <taxon>Eukaryota</taxon>
        <taxon>Fungi</taxon>
        <taxon>Dikarya</taxon>
        <taxon>Ascomycota</taxon>
        <taxon>Pezizomycotina</taxon>
        <taxon>Leotiomycetes</taxon>
        <taxon>Helotiales</taxon>
        <taxon>Dermateaceae</taxon>
        <taxon>Coleophoma</taxon>
    </lineage>
</organism>
<dbReference type="OrthoDB" id="4347at2759"/>
<dbReference type="PANTHER" id="PTHR28110:SF1">
    <property type="entry name" value="TRANSMEMBRANE PROTEIN"/>
    <property type="match status" value="1"/>
</dbReference>
<proteinExistence type="predicted"/>
<evidence type="ECO:0000313" key="1">
    <source>
        <dbReference type="EMBL" id="RDW60981.1"/>
    </source>
</evidence>
<evidence type="ECO:0000313" key="2">
    <source>
        <dbReference type="Proteomes" id="UP000256645"/>
    </source>
</evidence>
<accession>A0A3D8QGY4</accession>
<dbReference type="AlphaFoldDB" id="A0A3D8QGY4"/>
<dbReference type="InterPro" id="IPR055323">
    <property type="entry name" value="C57A10.07/YOR238W"/>
</dbReference>
<name>A0A3D8QGY4_9HELO</name>
<reference evidence="1 2" key="1">
    <citation type="journal article" date="2018" name="IMA Fungus">
        <title>IMA Genome-F 9: Draft genome sequence of Annulohypoxylon stygium, Aspergillus mulundensis, Berkeleyomyces basicola (syn. Thielaviopsis basicola), Ceratocystis smalleyi, two Cercospora beticola strains, Coleophoma cylindrospora, Fusarium fracticaudum, Phialophora cf. hyalina, and Morchella septimelata.</title>
        <authorList>
            <person name="Wingfield B.D."/>
            <person name="Bills G.F."/>
            <person name="Dong Y."/>
            <person name="Huang W."/>
            <person name="Nel W.J."/>
            <person name="Swalarsk-Parry B.S."/>
            <person name="Vaghefi N."/>
            <person name="Wilken P.M."/>
            <person name="An Z."/>
            <person name="de Beer Z.W."/>
            <person name="De Vos L."/>
            <person name="Chen L."/>
            <person name="Duong T.A."/>
            <person name="Gao Y."/>
            <person name="Hammerbacher A."/>
            <person name="Kikkert J.R."/>
            <person name="Li Y."/>
            <person name="Li H."/>
            <person name="Li K."/>
            <person name="Li Q."/>
            <person name="Liu X."/>
            <person name="Ma X."/>
            <person name="Naidoo K."/>
            <person name="Pethybridge S.J."/>
            <person name="Sun J."/>
            <person name="Steenkamp E.T."/>
            <person name="van der Nest M.A."/>
            <person name="van Wyk S."/>
            <person name="Wingfield M.J."/>
            <person name="Xiong C."/>
            <person name="Yue Q."/>
            <person name="Zhang X."/>
        </authorList>
    </citation>
    <scope>NUCLEOTIDE SEQUENCE [LARGE SCALE GENOMIC DNA]</scope>
    <source>
        <strain evidence="1 2">BP6252</strain>
    </source>
</reference>
<dbReference type="GO" id="GO:0005737">
    <property type="term" value="C:cytoplasm"/>
    <property type="evidence" value="ECO:0007669"/>
    <property type="project" value="TreeGrafter"/>
</dbReference>
<dbReference type="Proteomes" id="UP000256645">
    <property type="component" value="Unassembled WGS sequence"/>
</dbReference>
<gene>
    <name evidence="1" type="ORF">BP6252_12364</name>
</gene>
<dbReference type="PANTHER" id="PTHR28110">
    <property type="entry name" value="TRANSMEMBRANE PROTEIN"/>
    <property type="match status" value="1"/>
</dbReference>
<sequence>MDTANLNHLVLVCCHAIYLGGYTRGECEKEWLLASFQKGEIKTFRTHLQAGLSVLHQDPSALLVLSGSKTRREVDISEARSYLDLAIDNDFWSIVNPQSAIGARILLEEQAMDSMANLTFSLLMFWKTTKRWPEKITIISHEFKKERFLDYHVKALGLDPERVVFLGLNPPYMNKESRKWDAARTEDVLKGEKERGLSPWKADMVGKREVLSGKRRSRNCWGVSQMWFLIQEERIASGVKSVSMDGEEFLIEGEKQPWS</sequence>
<keyword evidence="2" id="KW-1185">Reference proteome</keyword>
<protein>
    <recommendedName>
        <fullName evidence="3">DUF218 domain-containing protein</fullName>
    </recommendedName>
</protein>
<dbReference type="EMBL" id="PDLM01000015">
    <property type="protein sequence ID" value="RDW60981.1"/>
    <property type="molecule type" value="Genomic_DNA"/>
</dbReference>
<evidence type="ECO:0008006" key="3">
    <source>
        <dbReference type="Google" id="ProtNLM"/>
    </source>
</evidence>
<comment type="caution">
    <text evidence="1">The sequence shown here is derived from an EMBL/GenBank/DDBJ whole genome shotgun (WGS) entry which is preliminary data.</text>
</comment>